<keyword evidence="3" id="KW-1185">Reference proteome</keyword>
<sequence length="248" mass="27476">MNPNAPSFIPHARLRESVTPRARPLPISKRAAEPTRPNGTATLYNPPETLLQPTIPRLNSATAEAQQRLLQSLLSTRSESVTPRPTRPPALAHVPPTRPHLTPLATPAPEPPLRPFNEPPPALLALFSAMHIAQATAPPSAPTHAPASSAQLLAALARVEVRLTQMIAQRLEGEAQARRGTPAWEVHLFESSRWWKVHAELLRLSHDVYEDPSDEIRSVFERRLTWQFCMNMPGEAGEKARSEFEKST</sequence>
<gene>
    <name evidence="2" type="ORF">C8Q71DRAFT_495734</name>
</gene>
<dbReference type="GeneID" id="71999659"/>
<dbReference type="RefSeq" id="XP_047780855.1">
    <property type="nucleotide sequence ID" value="XM_047918927.1"/>
</dbReference>
<evidence type="ECO:0000313" key="3">
    <source>
        <dbReference type="Proteomes" id="UP000814176"/>
    </source>
</evidence>
<feature type="region of interest" description="Disordered" evidence="1">
    <location>
        <begin position="76"/>
        <end position="99"/>
    </location>
</feature>
<evidence type="ECO:0000313" key="2">
    <source>
        <dbReference type="EMBL" id="KAH9839100.1"/>
    </source>
</evidence>
<accession>A0ABQ8KLF1</accession>
<name>A0ABQ8KLF1_9APHY</name>
<comment type="caution">
    <text evidence="2">The sequence shown here is derived from an EMBL/GenBank/DDBJ whole genome shotgun (WGS) entry which is preliminary data.</text>
</comment>
<reference evidence="2 3" key="1">
    <citation type="journal article" date="2021" name="Environ. Microbiol.">
        <title>Gene family expansions and transcriptome signatures uncover fungal adaptations to wood decay.</title>
        <authorList>
            <person name="Hage H."/>
            <person name="Miyauchi S."/>
            <person name="Viragh M."/>
            <person name="Drula E."/>
            <person name="Min B."/>
            <person name="Chaduli D."/>
            <person name="Navarro D."/>
            <person name="Favel A."/>
            <person name="Norest M."/>
            <person name="Lesage-Meessen L."/>
            <person name="Balint B."/>
            <person name="Merenyi Z."/>
            <person name="de Eugenio L."/>
            <person name="Morin E."/>
            <person name="Martinez A.T."/>
            <person name="Baldrian P."/>
            <person name="Stursova M."/>
            <person name="Martinez M.J."/>
            <person name="Novotny C."/>
            <person name="Magnuson J.K."/>
            <person name="Spatafora J.W."/>
            <person name="Maurice S."/>
            <person name="Pangilinan J."/>
            <person name="Andreopoulos W."/>
            <person name="LaButti K."/>
            <person name="Hundley H."/>
            <person name="Na H."/>
            <person name="Kuo A."/>
            <person name="Barry K."/>
            <person name="Lipzen A."/>
            <person name="Henrissat B."/>
            <person name="Riley R."/>
            <person name="Ahrendt S."/>
            <person name="Nagy L.G."/>
            <person name="Grigoriev I.V."/>
            <person name="Martin F."/>
            <person name="Rosso M.N."/>
        </authorList>
    </citation>
    <scope>NUCLEOTIDE SEQUENCE [LARGE SCALE GENOMIC DNA]</scope>
    <source>
        <strain evidence="2 3">CIRM-BRFM 1785</strain>
    </source>
</reference>
<feature type="region of interest" description="Disordered" evidence="1">
    <location>
        <begin position="1"/>
        <end position="48"/>
    </location>
</feature>
<dbReference type="Proteomes" id="UP000814176">
    <property type="component" value="Unassembled WGS sequence"/>
</dbReference>
<evidence type="ECO:0000256" key="1">
    <source>
        <dbReference type="SAM" id="MobiDB-lite"/>
    </source>
</evidence>
<protein>
    <submittedName>
        <fullName evidence="2">Uncharacterized protein</fullName>
    </submittedName>
</protein>
<proteinExistence type="predicted"/>
<organism evidence="2 3">
    <name type="scientific">Rhodofomes roseus</name>
    <dbReference type="NCBI Taxonomy" id="34475"/>
    <lineage>
        <taxon>Eukaryota</taxon>
        <taxon>Fungi</taxon>
        <taxon>Dikarya</taxon>
        <taxon>Basidiomycota</taxon>
        <taxon>Agaricomycotina</taxon>
        <taxon>Agaricomycetes</taxon>
        <taxon>Polyporales</taxon>
        <taxon>Rhodofomes</taxon>
    </lineage>
</organism>
<dbReference type="EMBL" id="JADCUA010000006">
    <property type="protein sequence ID" value="KAH9839100.1"/>
    <property type="molecule type" value="Genomic_DNA"/>
</dbReference>